<sequence>MNFLNSYAHVTIRRPFRERHFELTPHKADKYRRRVEYIENKRFNSRQGKLLDFSFMALTGTVALYTVLFADFGERDHCYTPLRNWVAQKTNRLWTLSDKEKQELREQGKLK</sequence>
<accession>A0A9N8ZT81</accession>
<dbReference type="EMBL" id="CAJVPL010000527">
    <property type="protein sequence ID" value="CAG8506400.1"/>
    <property type="molecule type" value="Genomic_DNA"/>
</dbReference>
<reference evidence="2" key="1">
    <citation type="submission" date="2021-06" db="EMBL/GenBank/DDBJ databases">
        <authorList>
            <person name="Kallberg Y."/>
            <person name="Tangrot J."/>
            <person name="Rosling A."/>
        </authorList>
    </citation>
    <scope>NUCLEOTIDE SEQUENCE</scope>
    <source>
        <strain evidence="2">MT106</strain>
    </source>
</reference>
<comment type="caution">
    <text evidence="2">The sequence shown here is derived from an EMBL/GenBank/DDBJ whole genome shotgun (WGS) entry which is preliminary data.</text>
</comment>
<keyword evidence="1" id="KW-1133">Transmembrane helix</keyword>
<protein>
    <submittedName>
        <fullName evidence="2">6776_t:CDS:1</fullName>
    </submittedName>
</protein>
<organism evidence="2 3">
    <name type="scientific">Ambispora gerdemannii</name>
    <dbReference type="NCBI Taxonomy" id="144530"/>
    <lineage>
        <taxon>Eukaryota</taxon>
        <taxon>Fungi</taxon>
        <taxon>Fungi incertae sedis</taxon>
        <taxon>Mucoromycota</taxon>
        <taxon>Glomeromycotina</taxon>
        <taxon>Glomeromycetes</taxon>
        <taxon>Archaeosporales</taxon>
        <taxon>Ambisporaceae</taxon>
        <taxon>Ambispora</taxon>
    </lineage>
</organism>
<name>A0A9N8ZT81_9GLOM</name>
<evidence type="ECO:0000313" key="3">
    <source>
        <dbReference type="Proteomes" id="UP000789831"/>
    </source>
</evidence>
<feature type="transmembrane region" description="Helical" evidence="1">
    <location>
        <begin position="50"/>
        <end position="70"/>
    </location>
</feature>
<dbReference type="OrthoDB" id="192748at2759"/>
<evidence type="ECO:0000256" key="1">
    <source>
        <dbReference type="SAM" id="Phobius"/>
    </source>
</evidence>
<dbReference type="AlphaFoldDB" id="A0A9N8ZT81"/>
<gene>
    <name evidence="2" type="ORF">AGERDE_LOCUS4513</name>
</gene>
<keyword evidence="1" id="KW-0812">Transmembrane</keyword>
<evidence type="ECO:0000313" key="2">
    <source>
        <dbReference type="EMBL" id="CAG8506400.1"/>
    </source>
</evidence>
<proteinExistence type="predicted"/>
<keyword evidence="3" id="KW-1185">Reference proteome</keyword>
<dbReference type="Proteomes" id="UP000789831">
    <property type="component" value="Unassembled WGS sequence"/>
</dbReference>
<keyword evidence="1" id="KW-0472">Membrane</keyword>